<protein>
    <recommendedName>
        <fullName evidence="1">RAD51 interacting motif domain-containing protein</fullName>
    </recommendedName>
</protein>
<dbReference type="Proteomes" id="UP000807504">
    <property type="component" value="Unassembled WGS sequence"/>
</dbReference>
<evidence type="ECO:0000259" key="1">
    <source>
        <dbReference type="Pfam" id="PF15696"/>
    </source>
</evidence>
<gene>
    <name evidence="2" type="ORF">HNY73_004415</name>
</gene>
<name>A0A8T0FRS6_ARGBR</name>
<sequence>MSQIMADIGSKKSDSSKLEFSNNEITSVDDISFSFYMENNFNLKPEFLIEDFDLSKENGKISKSLNTNKSSRLSFSPNTETCEIILNSTDIKKKNAACQTENLVEIFENYSDLSDLILNLKSCDPKTTFEKADRNAIRNVKSFSSECHSSSHSIRVAQRGNEVIQLKGKNLFVLQKPANLTRELTSFKEVEYGELFLSKDDFFSTVPEEINQFQIVADDESFYLNKDETINTGINASKTEAVNKNSIQRSKVRMGLSRKQKVKPLHPYFNYKESKG</sequence>
<evidence type="ECO:0000313" key="3">
    <source>
        <dbReference type="Proteomes" id="UP000807504"/>
    </source>
</evidence>
<dbReference type="AlphaFoldDB" id="A0A8T0FRS6"/>
<feature type="domain" description="RAD51 interacting motif" evidence="1">
    <location>
        <begin position="252"/>
        <end position="268"/>
    </location>
</feature>
<keyword evidence="3" id="KW-1185">Reference proteome</keyword>
<dbReference type="EMBL" id="JABXBU010000003">
    <property type="protein sequence ID" value="KAF8792868.1"/>
    <property type="molecule type" value="Genomic_DNA"/>
</dbReference>
<dbReference type="Pfam" id="PF15696">
    <property type="entry name" value="RAD51_interact"/>
    <property type="match status" value="1"/>
</dbReference>
<reference evidence="2" key="1">
    <citation type="journal article" date="2020" name="bioRxiv">
        <title>Chromosome-level reference genome of the European wasp spider Argiope bruennichi: a resource for studies on range expansion and evolutionary adaptation.</title>
        <authorList>
            <person name="Sheffer M.M."/>
            <person name="Hoppe A."/>
            <person name="Krehenwinkel H."/>
            <person name="Uhl G."/>
            <person name="Kuss A.W."/>
            <person name="Jensen L."/>
            <person name="Jensen C."/>
            <person name="Gillespie R.G."/>
            <person name="Hoff K.J."/>
            <person name="Prost S."/>
        </authorList>
    </citation>
    <scope>NUCLEOTIDE SEQUENCE</scope>
</reference>
<evidence type="ECO:0000313" key="2">
    <source>
        <dbReference type="EMBL" id="KAF8792868.1"/>
    </source>
</evidence>
<accession>A0A8T0FRS6</accession>
<proteinExistence type="predicted"/>
<reference evidence="2" key="2">
    <citation type="submission" date="2020-06" db="EMBL/GenBank/DDBJ databases">
        <authorList>
            <person name="Sheffer M."/>
        </authorList>
    </citation>
    <scope>NUCLEOTIDE SEQUENCE</scope>
</reference>
<comment type="caution">
    <text evidence="2">The sequence shown here is derived from an EMBL/GenBank/DDBJ whole genome shotgun (WGS) entry which is preliminary data.</text>
</comment>
<organism evidence="2 3">
    <name type="scientific">Argiope bruennichi</name>
    <name type="common">Wasp spider</name>
    <name type="synonym">Aranea bruennichi</name>
    <dbReference type="NCBI Taxonomy" id="94029"/>
    <lineage>
        <taxon>Eukaryota</taxon>
        <taxon>Metazoa</taxon>
        <taxon>Ecdysozoa</taxon>
        <taxon>Arthropoda</taxon>
        <taxon>Chelicerata</taxon>
        <taxon>Arachnida</taxon>
        <taxon>Araneae</taxon>
        <taxon>Araneomorphae</taxon>
        <taxon>Entelegynae</taxon>
        <taxon>Araneoidea</taxon>
        <taxon>Araneidae</taxon>
        <taxon>Argiope</taxon>
    </lineage>
</organism>
<dbReference type="InterPro" id="IPR031419">
    <property type="entry name" value="RAD51_interact"/>
</dbReference>